<dbReference type="InParanoid" id="A0A024G447"/>
<accession>A0A024G447</accession>
<protein>
    <submittedName>
        <fullName evidence="2">Uncharacterized protein</fullName>
    </submittedName>
</protein>
<reference evidence="2 3" key="1">
    <citation type="submission" date="2012-05" db="EMBL/GenBank/DDBJ databases">
        <title>Recombination and specialization in a pathogen metapopulation.</title>
        <authorList>
            <person name="Gardiner A."/>
            <person name="Kemen E."/>
            <person name="Schultz-Larsen T."/>
            <person name="MacLean D."/>
            <person name="Van Oosterhout C."/>
            <person name="Jones J.D.G."/>
        </authorList>
    </citation>
    <scope>NUCLEOTIDE SEQUENCE [LARGE SCALE GENOMIC DNA]</scope>
    <source>
        <strain evidence="2 3">Ac Nc2</strain>
    </source>
</reference>
<evidence type="ECO:0000256" key="1">
    <source>
        <dbReference type="SAM" id="MobiDB-lite"/>
    </source>
</evidence>
<dbReference type="Proteomes" id="UP000053237">
    <property type="component" value="Unassembled WGS sequence"/>
</dbReference>
<proteinExistence type="predicted"/>
<comment type="caution">
    <text evidence="2">The sequence shown here is derived from an EMBL/GenBank/DDBJ whole genome shotgun (WGS) entry which is preliminary data.</text>
</comment>
<dbReference type="AlphaFoldDB" id="A0A024G447"/>
<keyword evidence="3" id="KW-1185">Reference proteome</keyword>
<evidence type="ECO:0000313" key="3">
    <source>
        <dbReference type="Proteomes" id="UP000053237"/>
    </source>
</evidence>
<feature type="compositionally biased region" description="Basic and acidic residues" evidence="1">
    <location>
        <begin position="500"/>
        <end position="515"/>
    </location>
</feature>
<dbReference type="EMBL" id="CAIX01000020">
    <property type="protein sequence ID" value="CCI41536.1"/>
    <property type="molecule type" value="Genomic_DNA"/>
</dbReference>
<feature type="region of interest" description="Disordered" evidence="1">
    <location>
        <begin position="500"/>
        <end position="522"/>
    </location>
</feature>
<evidence type="ECO:0000313" key="2">
    <source>
        <dbReference type="EMBL" id="CCI41536.1"/>
    </source>
</evidence>
<sequence length="627" mass="70229">MGALLLKDEDDVLGMEYTITGSDSVVENLKTVCTLVGEKEKLKIKISLPQQEQPIQSDQISSEHVWRWKTDDSKCIVISLDNAAMCMACLHEHMEPESLYRFHLLSKHSYVTLLVFFGIRHKIYQDKCTNWCQSLSESDPDKCMKLVNTFPVRMADASTSSSNRGSTSANSILAVGGPSRTDMDSSVQDVYPPFQCLQLKSSLGDQIADCRLCLVENFGNALVPSDRHEYYFYMMNLVSKKDFEKKPCHETCGEIECSDQVPSKCLLNLENHRVPFPADDQFLARMPSTKGQETVAAKLRRPMSSGCVWGQREFNKNNENENDNNVCSKCILKVGSVAVMDLSDATVLTALQPLETRQADERKLNLANCVTESMCSQLIFIPNAMCFYQMSIQRLVDPTKKSFPAGPNLATSVDNIPLLEGYRNTQTSTSSFTPITATNTWDHPTSSAHQNHLQYVDNLHLHLPSRRNSGGQSADIAALGDPGQTLNLFPVSPGFKHTEKLHQSSLGQKDHRLAASRDSGASTQSHITNVRTVKCPDDSVECLLCLARYGEMLLFSTVYFYAWLISSAVEQDNALFAHCKVHQGEAPIKLDIHPWRPMSYVRMSEILSIREYSPPLHHEAKRQRTGQ</sequence>
<name>A0A024G447_9STRA</name>
<organism evidence="2 3">
    <name type="scientific">Albugo candida</name>
    <dbReference type="NCBI Taxonomy" id="65357"/>
    <lineage>
        <taxon>Eukaryota</taxon>
        <taxon>Sar</taxon>
        <taxon>Stramenopiles</taxon>
        <taxon>Oomycota</taxon>
        <taxon>Peronosporomycetes</taxon>
        <taxon>Albuginales</taxon>
        <taxon>Albuginaceae</taxon>
        <taxon>Albugo</taxon>
    </lineage>
</organism>
<gene>
    <name evidence="2" type="ORF">BN9_023200</name>
</gene>